<protein>
    <submittedName>
        <fullName evidence="2">Esterase</fullName>
    </submittedName>
</protein>
<dbReference type="AlphaFoldDB" id="M5U491"/>
<dbReference type="RefSeq" id="WP_008677762.1">
    <property type="nucleotide sequence ID" value="NZ_ANOH01000159.1"/>
</dbReference>
<dbReference type="Pfam" id="PF00756">
    <property type="entry name" value="Esterase"/>
    <property type="match status" value="1"/>
</dbReference>
<reference evidence="2 3" key="1">
    <citation type="journal article" date="2013" name="Mar. Genomics">
        <title>Expression of sulfatases in Rhodopirellula baltica and the diversity of sulfatases in the genus Rhodopirellula.</title>
        <authorList>
            <person name="Wegner C.E."/>
            <person name="Richter-Heitmann T."/>
            <person name="Klindworth A."/>
            <person name="Klockow C."/>
            <person name="Richter M."/>
            <person name="Achstetter T."/>
            <person name="Glockner F.O."/>
            <person name="Harder J."/>
        </authorList>
    </citation>
    <scope>NUCLEOTIDE SEQUENCE [LARGE SCALE GENOMIC DNA]</scope>
    <source>
        <strain evidence="2 3">SM41</strain>
    </source>
</reference>
<dbReference type="PATRIC" id="fig|1263870.3.peg.2459"/>
<keyword evidence="3" id="KW-1185">Reference proteome</keyword>
<dbReference type="PANTHER" id="PTHR48098">
    <property type="entry name" value="ENTEROCHELIN ESTERASE-RELATED"/>
    <property type="match status" value="1"/>
</dbReference>
<dbReference type="GO" id="GO:0016747">
    <property type="term" value="F:acyltransferase activity, transferring groups other than amino-acyl groups"/>
    <property type="evidence" value="ECO:0007669"/>
    <property type="project" value="TreeGrafter"/>
</dbReference>
<sequence>MPFQDSTPHRAFLTFAVILFGLATGRLNAFDGAEVVSYYGFDDCIRLYNDDINVVLCPAAGGRVLEYSRDGKNVLSLSPEGEGWSSSDPQNDGSAERPLMDAGRFDIGPEKLINRGEVLWSGKWDAEITGNRSARLTSQYDPKSGVRLVREFQLHETTSQLRCSQTTINESKERVNVCHWGRTFAVGGGIVVVPRTANDRFPSGYVMYEGGRNMQLHPKDSNILVDPKTVVVTGPPKHAKLGFDSHAGWFAYLAPDDHMFVKRFKTFPDRPYNEIAGLTVSVWYPQKDRVELEPIGPAELLKPGKRATFVEQWWLLPYEFPSSTTSSSPNTSSPEEINLSDIRKIVARQTRAAGKEPGTIISPEVHEDRRVTFRFSGLESKSVNVMLNHRPTPLKRDADGVWKVTTKPMSPGVHEYVFEVDGVRVTDPRNRWLKKWFQCASLFEVPSDDPLLTQQSDVDHGVVHRHVYQSQTTGGQRAAVVYTPPNYDINAAEPYPLMVLCHGHGDDETAWTEVGRAHLIFDNLIAAGKITPMVVVMPNGHPVDLQQHPWSEEYHIKNAKTFVKDVIEDVVPMIERQYHVSDDPQRKAITGLSMGGGHSIMMAMDHPKEFAWVGAFSAAAPGEPFAEDHPEWIPASEGDRSARKLFWIGCGVDDFLLERNHQFVEQLKLHSIPHTYVETAGSHSWNVWREYLPTFTQLLFR</sequence>
<dbReference type="InterPro" id="IPR013783">
    <property type="entry name" value="Ig-like_fold"/>
</dbReference>
<accession>M5U491</accession>
<proteinExistence type="predicted"/>
<evidence type="ECO:0000256" key="1">
    <source>
        <dbReference type="SAM" id="MobiDB-lite"/>
    </source>
</evidence>
<dbReference type="SUPFAM" id="SSF53474">
    <property type="entry name" value="alpha/beta-Hydrolases"/>
    <property type="match status" value="1"/>
</dbReference>
<dbReference type="OrthoDB" id="184858at2"/>
<evidence type="ECO:0000313" key="2">
    <source>
        <dbReference type="EMBL" id="EMI56260.1"/>
    </source>
</evidence>
<name>M5U491_9BACT</name>
<dbReference type="InterPro" id="IPR000801">
    <property type="entry name" value="Esterase-like"/>
</dbReference>
<dbReference type="EMBL" id="ANOH01000159">
    <property type="protein sequence ID" value="EMI56260.1"/>
    <property type="molecule type" value="Genomic_DNA"/>
</dbReference>
<comment type="caution">
    <text evidence="2">The sequence shown here is derived from an EMBL/GenBank/DDBJ whole genome shotgun (WGS) entry which is preliminary data.</text>
</comment>
<dbReference type="Proteomes" id="UP000011885">
    <property type="component" value="Unassembled WGS sequence"/>
</dbReference>
<organism evidence="2 3">
    <name type="scientific">Rhodopirellula sallentina SM41</name>
    <dbReference type="NCBI Taxonomy" id="1263870"/>
    <lineage>
        <taxon>Bacteria</taxon>
        <taxon>Pseudomonadati</taxon>
        <taxon>Planctomycetota</taxon>
        <taxon>Planctomycetia</taxon>
        <taxon>Pirellulales</taxon>
        <taxon>Pirellulaceae</taxon>
        <taxon>Rhodopirellula</taxon>
    </lineage>
</organism>
<evidence type="ECO:0000313" key="3">
    <source>
        <dbReference type="Proteomes" id="UP000011885"/>
    </source>
</evidence>
<feature type="region of interest" description="Disordered" evidence="1">
    <location>
        <begin position="78"/>
        <end position="100"/>
    </location>
</feature>
<dbReference type="Gene3D" id="3.40.50.1820">
    <property type="entry name" value="alpha/beta hydrolase"/>
    <property type="match status" value="1"/>
</dbReference>
<dbReference type="InterPro" id="IPR050583">
    <property type="entry name" value="Mycobacterial_A85_antigen"/>
</dbReference>
<dbReference type="PANTHER" id="PTHR48098:SF1">
    <property type="entry name" value="DIACYLGLYCEROL ACYLTRANSFERASE_MYCOLYLTRANSFERASE AG85A"/>
    <property type="match status" value="1"/>
</dbReference>
<gene>
    <name evidence="2" type="ORF">RSSM_02310</name>
</gene>
<feature type="compositionally biased region" description="Polar residues" evidence="1">
    <location>
        <begin position="84"/>
        <end position="93"/>
    </location>
</feature>
<dbReference type="Gene3D" id="2.60.40.10">
    <property type="entry name" value="Immunoglobulins"/>
    <property type="match status" value="1"/>
</dbReference>
<dbReference type="InterPro" id="IPR014756">
    <property type="entry name" value="Ig_E-set"/>
</dbReference>
<dbReference type="InterPro" id="IPR029058">
    <property type="entry name" value="AB_hydrolase_fold"/>
</dbReference>
<dbReference type="SUPFAM" id="SSF81296">
    <property type="entry name" value="E set domains"/>
    <property type="match status" value="1"/>
</dbReference>